<keyword evidence="11" id="KW-0413">Isomerase</keyword>
<evidence type="ECO:0000256" key="7">
    <source>
        <dbReference type="ARBA" id="ARBA00023186"/>
    </source>
</evidence>
<keyword evidence="3" id="KW-0997">Cell inner membrane</keyword>
<dbReference type="SUPFAM" id="SSF109998">
    <property type="entry name" value="Triger factor/SurA peptide-binding domain-like"/>
    <property type="match status" value="1"/>
</dbReference>
<keyword evidence="6 12" id="KW-0472">Membrane</keyword>
<comment type="similarity">
    <text evidence="8">Belongs to the PpiD chaperone family.</text>
</comment>
<dbReference type="InterPro" id="IPR000297">
    <property type="entry name" value="PPIase_PpiC"/>
</dbReference>
<protein>
    <recommendedName>
        <fullName evidence="9">Periplasmic chaperone PpiD</fullName>
    </recommendedName>
    <alternativeName>
        <fullName evidence="10">Periplasmic folding chaperone</fullName>
    </alternativeName>
</protein>
<dbReference type="PROSITE" id="PS50198">
    <property type="entry name" value="PPIC_PPIASE_2"/>
    <property type="match status" value="1"/>
</dbReference>
<accession>A0ABU9BM48</accession>
<dbReference type="SUPFAM" id="SSF54534">
    <property type="entry name" value="FKBP-like"/>
    <property type="match status" value="1"/>
</dbReference>
<evidence type="ECO:0000256" key="2">
    <source>
        <dbReference type="ARBA" id="ARBA00022475"/>
    </source>
</evidence>
<keyword evidence="7" id="KW-0143">Chaperone</keyword>
<keyword evidence="2" id="KW-1003">Cell membrane</keyword>
<gene>
    <name evidence="14" type="ORF">AACH06_02145</name>
</gene>
<evidence type="ECO:0000256" key="1">
    <source>
        <dbReference type="ARBA" id="ARBA00004382"/>
    </source>
</evidence>
<dbReference type="InterPro" id="IPR052029">
    <property type="entry name" value="PpiD_chaperone"/>
</dbReference>
<dbReference type="Gene3D" id="1.10.4030.10">
    <property type="entry name" value="Porin chaperone SurA, peptide-binding domain"/>
    <property type="match status" value="1"/>
</dbReference>
<dbReference type="PANTHER" id="PTHR47529">
    <property type="entry name" value="PEPTIDYL-PROLYL CIS-TRANS ISOMERASE D"/>
    <property type="match status" value="1"/>
</dbReference>
<evidence type="ECO:0000256" key="5">
    <source>
        <dbReference type="ARBA" id="ARBA00022989"/>
    </source>
</evidence>
<keyword evidence="4 12" id="KW-0812">Transmembrane</keyword>
<evidence type="ECO:0000256" key="3">
    <source>
        <dbReference type="ARBA" id="ARBA00022519"/>
    </source>
</evidence>
<dbReference type="Proteomes" id="UP001371218">
    <property type="component" value="Unassembled WGS sequence"/>
</dbReference>
<evidence type="ECO:0000256" key="10">
    <source>
        <dbReference type="ARBA" id="ARBA00042775"/>
    </source>
</evidence>
<evidence type="ECO:0000259" key="13">
    <source>
        <dbReference type="PROSITE" id="PS50198"/>
    </source>
</evidence>
<dbReference type="RefSeq" id="WP_341423943.1">
    <property type="nucleotide sequence ID" value="NZ_JBBUTG010000001.1"/>
</dbReference>
<dbReference type="InterPro" id="IPR027304">
    <property type="entry name" value="Trigger_fact/SurA_dom_sf"/>
</dbReference>
<comment type="subcellular location">
    <subcellularLocation>
        <location evidence="1">Cell inner membrane</location>
        <topology evidence="1">Single-pass type II membrane protein</topology>
        <orientation evidence="1">Periplasmic side</orientation>
    </subcellularLocation>
</comment>
<evidence type="ECO:0000256" key="11">
    <source>
        <dbReference type="PROSITE-ProRule" id="PRU00278"/>
    </source>
</evidence>
<evidence type="ECO:0000313" key="14">
    <source>
        <dbReference type="EMBL" id="MEK8029608.1"/>
    </source>
</evidence>
<dbReference type="PANTHER" id="PTHR47529:SF1">
    <property type="entry name" value="PERIPLASMIC CHAPERONE PPID"/>
    <property type="match status" value="1"/>
</dbReference>
<evidence type="ECO:0000256" key="4">
    <source>
        <dbReference type="ARBA" id="ARBA00022692"/>
    </source>
</evidence>
<name>A0ABU9BM48_9BURK</name>
<dbReference type="Pfam" id="PF13616">
    <property type="entry name" value="Rotamase_3"/>
    <property type="match status" value="1"/>
</dbReference>
<evidence type="ECO:0000256" key="6">
    <source>
        <dbReference type="ARBA" id="ARBA00023136"/>
    </source>
</evidence>
<dbReference type="EMBL" id="JBBUTG010000001">
    <property type="protein sequence ID" value="MEK8029608.1"/>
    <property type="molecule type" value="Genomic_DNA"/>
</dbReference>
<evidence type="ECO:0000313" key="15">
    <source>
        <dbReference type="Proteomes" id="UP001371218"/>
    </source>
</evidence>
<comment type="caution">
    <text evidence="14">The sequence shown here is derived from an EMBL/GenBank/DDBJ whole genome shotgun (WGS) entry which is preliminary data.</text>
</comment>
<keyword evidence="5 12" id="KW-1133">Transmembrane helix</keyword>
<feature type="transmembrane region" description="Helical" evidence="12">
    <location>
        <begin position="12"/>
        <end position="32"/>
    </location>
</feature>
<dbReference type="InterPro" id="IPR046357">
    <property type="entry name" value="PPIase_dom_sf"/>
</dbReference>
<sequence>MFDFVRSHTKLLQFILVLLIFPSFVFFGIQGYSSFTDASNAAVAKVGGGEIKQSELDQAHKEQVMRMQQQMPNVDTKMFDTPEMKSRTLDSLVRERVLRTAVVKENLLISNDRLERLFKTDPQFASIRMPDGRINRDFLSARGMTVEGFEQQLRDDLAKRQVLEGVSSSVLPGQAAVGSAASALLEQREVQVQAFFARELEKTLNPTDAELEAYYKDHQSQFRSQEEARIEYVVLDLDALKKQVVLGEDDLKAYYKNNLQRYSTPEERHAAHILINAPESMAAAEREKAKAKAEALLAEARKNPAGFAELAKKNSDDKGSAANGGDLDFFGRGAMVKPFEDAAFSMKPGEISNLVESEFGYHIIKLLEARGGEAKPFEAVRQQIVDEQSKPKAQELYAASAEQFTNMVYEQSDSLQPVIDKLKLVKAEATVQRNPKPGATGPLASPKLLEKVFSTDAVQNKRNTDAVETGTNQLVSARVIEHKPERVLPLAEVRERVLAAVKAQQASALAKKEGEARVAALKKSPEEAMSQPAIVVSRTDPKQQPRPVVEAVLRADISKGPAVLGVDLGDQGYVVARVAKRVDREATDPRNEDAKSFVAQALAAAESEAYYDALKRRYKVKIEKPVVTAEAASAATK</sequence>
<dbReference type="Gene3D" id="3.10.50.40">
    <property type="match status" value="1"/>
</dbReference>
<evidence type="ECO:0000256" key="8">
    <source>
        <dbReference type="ARBA" id="ARBA00038408"/>
    </source>
</evidence>
<proteinExistence type="inferred from homology"/>
<reference evidence="14 15" key="1">
    <citation type="submission" date="2024-04" db="EMBL/GenBank/DDBJ databases">
        <title>Novel species of the genus Ideonella isolated from streams.</title>
        <authorList>
            <person name="Lu H."/>
        </authorList>
    </citation>
    <scope>NUCLEOTIDE SEQUENCE [LARGE SCALE GENOMIC DNA]</scope>
    <source>
        <strain evidence="14 15">DXS29W</strain>
    </source>
</reference>
<dbReference type="Pfam" id="PF13624">
    <property type="entry name" value="SurA_N_3"/>
    <property type="match status" value="1"/>
</dbReference>
<evidence type="ECO:0000256" key="12">
    <source>
        <dbReference type="SAM" id="Phobius"/>
    </source>
</evidence>
<evidence type="ECO:0000256" key="9">
    <source>
        <dbReference type="ARBA" id="ARBA00040743"/>
    </source>
</evidence>
<organism evidence="14 15">
    <name type="scientific">Ideonella lacteola</name>
    <dbReference type="NCBI Taxonomy" id="2984193"/>
    <lineage>
        <taxon>Bacteria</taxon>
        <taxon>Pseudomonadati</taxon>
        <taxon>Pseudomonadota</taxon>
        <taxon>Betaproteobacteria</taxon>
        <taxon>Burkholderiales</taxon>
        <taxon>Sphaerotilaceae</taxon>
        <taxon>Ideonella</taxon>
    </lineage>
</organism>
<keyword evidence="15" id="KW-1185">Reference proteome</keyword>
<keyword evidence="11" id="KW-0697">Rotamase</keyword>
<feature type="domain" description="PpiC" evidence="13">
    <location>
        <begin position="265"/>
        <end position="368"/>
    </location>
</feature>